<evidence type="ECO:0000313" key="1">
    <source>
        <dbReference type="EMBL" id="POB47120.1"/>
    </source>
</evidence>
<name>A0A2S3R1Z6_VIBVL</name>
<gene>
    <name evidence="1" type="ORF">CRN52_13660</name>
</gene>
<dbReference type="AlphaFoldDB" id="A0A2S3R1Z6"/>
<comment type="caution">
    <text evidence="1">The sequence shown here is derived from an EMBL/GenBank/DDBJ whole genome shotgun (WGS) entry which is preliminary data.</text>
</comment>
<dbReference type="EMBL" id="PDGH01000101">
    <property type="protein sequence ID" value="POB47120.1"/>
    <property type="molecule type" value="Genomic_DNA"/>
</dbReference>
<accession>A0A2S3R1Z6</accession>
<evidence type="ECO:0000313" key="2">
    <source>
        <dbReference type="Proteomes" id="UP000237466"/>
    </source>
</evidence>
<protein>
    <submittedName>
        <fullName evidence="1">Uncharacterized protein</fullName>
    </submittedName>
</protein>
<reference evidence="1 2" key="1">
    <citation type="journal article" date="2018" name="Front. Microbiol.">
        <title>Phylogeny of Vibrio vulnificus from the Analysis of the Core-Genome: Implications for Intra-Species Taxonomy.</title>
        <authorList>
            <person name="Roig F.J."/>
            <person name="Gonzalez-Candelas F."/>
            <person name="Sanjuan E."/>
            <person name="Fouz B."/>
            <person name="Feil E.J."/>
            <person name="Llorens C."/>
            <person name="Baker-Austin C."/>
            <person name="Oliver J.D."/>
            <person name="Danin-Poleg Y."/>
            <person name="Gibas C.J."/>
            <person name="Kashi Y."/>
            <person name="Gulig P.A."/>
            <person name="Morrison S.S."/>
            <person name="Amaro C."/>
        </authorList>
    </citation>
    <scope>NUCLEOTIDE SEQUENCE [LARGE SCALE GENOMIC DNA]</scope>
    <source>
        <strain evidence="1 2">CECT4608</strain>
    </source>
</reference>
<proteinExistence type="predicted"/>
<sequence>MILANISALKKIVKAAIDTLEWLKTDIHKINCLIDAHEYLEEAQDDLKAIGVKGIPSVAQSMEKALKRLTLAKEYCLESNKKDGPNVVNDLIIAQCNAIMPHLDTTIEKALAR</sequence>
<dbReference type="RefSeq" id="WP_095665298.1">
    <property type="nucleotide sequence ID" value="NZ_PDGH01000101.1"/>
</dbReference>
<organism evidence="1 2">
    <name type="scientific">Vibrio vulnificus</name>
    <dbReference type="NCBI Taxonomy" id="672"/>
    <lineage>
        <taxon>Bacteria</taxon>
        <taxon>Pseudomonadati</taxon>
        <taxon>Pseudomonadota</taxon>
        <taxon>Gammaproteobacteria</taxon>
        <taxon>Vibrionales</taxon>
        <taxon>Vibrionaceae</taxon>
        <taxon>Vibrio</taxon>
    </lineage>
</organism>
<dbReference type="Proteomes" id="UP000237466">
    <property type="component" value="Unassembled WGS sequence"/>
</dbReference>